<keyword evidence="1" id="KW-0472">Membrane</keyword>
<feature type="transmembrane region" description="Helical" evidence="1">
    <location>
        <begin position="56"/>
        <end position="76"/>
    </location>
</feature>
<dbReference type="EMBL" id="JAUEDM010000007">
    <property type="protein sequence ID" value="KAK3313993.1"/>
    <property type="molecule type" value="Genomic_DNA"/>
</dbReference>
<comment type="caution">
    <text evidence="2">The sequence shown here is derived from an EMBL/GenBank/DDBJ whole genome shotgun (WGS) entry which is preliminary data.</text>
</comment>
<feature type="transmembrane region" description="Helical" evidence="1">
    <location>
        <begin position="259"/>
        <end position="286"/>
    </location>
</feature>
<protein>
    <submittedName>
        <fullName evidence="2">Uncharacterized protein</fullName>
    </submittedName>
</protein>
<evidence type="ECO:0000256" key="1">
    <source>
        <dbReference type="SAM" id="Phobius"/>
    </source>
</evidence>
<feature type="transmembrane region" description="Helical" evidence="1">
    <location>
        <begin position="205"/>
        <end position="229"/>
    </location>
</feature>
<feature type="transmembrane region" description="Helical" evidence="1">
    <location>
        <begin position="88"/>
        <end position="109"/>
    </location>
</feature>
<reference evidence="2" key="2">
    <citation type="submission" date="2023-06" db="EMBL/GenBank/DDBJ databases">
        <authorList>
            <consortium name="Lawrence Berkeley National Laboratory"/>
            <person name="Haridas S."/>
            <person name="Hensen N."/>
            <person name="Bonometti L."/>
            <person name="Westerberg I."/>
            <person name="Brannstrom I.O."/>
            <person name="Guillou S."/>
            <person name="Cros-Aarteil S."/>
            <person name="Calhoun S."/>
            <person name="Kuo A."/>
            <person name="Mondo S."/>
            <person name="Pangilinan J."/>
            <person name="Riley R."/>
            <person name="Labutti K."/>
            <person name="Andreopoulos B."/>
            <person name="Lipzen A."/>
            <person name="Chen C."/>
            <person name="Yanf M."/>
            <person name="Daum C."/>
            <person name="Ng V."/>
            <person name="Clum A."/>
            <person name="Steindorff A."/>
            <person name="Ohm R."/>
            <person name="Martin F."/>
            <person name="Silar P."/>
            <person name="Natvig D."/>
            <person name="Lalanne C."/>
            <person name="Gautier V."/>
            <person name="Ament-Velasquez S.L."/>
            <person name="Kruys A."/>
            <person name="Hutchinson M.I."/>
            <person name="Powell A.J."/>
            <person name="Barry K."/>
            <person name="Miller A.N."/>
            <person name="Grigoriev I.V."/>
            <person name="Debuchy R."/>
            <person name="Gladieux P."/>
            <person name="Thoren M.H."/>
            <person name="Johannesson H."/>
        </authorList>
    </citation>
    <scope>NUCLEOTIDE SEQUENCE</scope>
    <source>
        <strain evidence="2">CBS 118394</strain>
    </source>
</reference>
<dbReference type="AlphaFoldDB" id="A0AAE0HW60"/>
<reference evidence="2" key="1">
    <citation type="journal article" date="2023" name="Mol. Phylogenet. Evol.">
        <title>Genome-scale phylogeny and comparative genomics of the fungal order Sordariales.</title>
        <authorList>
            <person name="Hensen N."/>
            <person name="Bonometti L."/>
            <person name="Westerberg I."/>
            <person name="Brannstrom I.O."/>
            <person name="Guillou S."/>
            <person name="Cros-Aarteil S."/>
            <person name="Calhoun S."/>
            <person name="Haridas S."/>
            <person name="Kuo A."/>
            <person name="Mondo S."/>
            <person name="Pangilinan J."/>
            <person name="Riley R."/>
            <person name="LaButti K."/>
            <person name="Andreopoulos B."/>
            <person name="Lipzen A."/>
            <person name="Chen C."/>
            <person name="Yan M."/>
            <person name="Daum C."/>
            <person name="Ng V."/>
            <person name="Clum A."/>
            <person name="Steindorff A."/>
            <person name="Ohm R.A."/>
            <person name="Martin F."/>
            <person name="Silar P."/>
            <person name="Natvig D.O."/>
            <person name="Lalanne C."/>
            <person name="Gautier V."/>
            <person name="Ament-Velasquez S.L."/>
            <person name="Kruys A."/>
            <person name="Hutchinson M.I."/>
            <person name="Powell A.J."/>
            <person name="Barry K."/>
            <person name="Miller A.N."/>
            <person name="Grigoriev I.V."/>
            <person name="Debuchy R."/>
            <person name="Gladieux P."/>
            <person name="Hiltunen Thoren M."/>
            <person name="Johannesson H."/>
        </authorList>
    </citation>
    <scope>NUCLEOTIDE SEQUENCE</scope>
    <source>
        <strain evidence="2">CBS 118394</strain>
    </source>
</reference>
<feature type="transmembrane region" description="Helical" evidence="1">
    <location>
        <begin position="129"/>
        <end position="154"/>
    </location>
</feature>
<feature type="transmembrane region" description="Helical" evidence="1">
    <location>
        <begin position="166"/>
        <end position="185"/>
    </location>
</feature>
<organism evidence="2 3">
    <name type="scientific">Apodospora peruviana</name>
    <dbReference type="NCBI Taxonomy" id="516989"/>
    <lineage>
        <taxon>Eukaryota</taxon>
        <taxon>Fungi</taxon>
        <taxon>Dikarya</taxon>
        <taxon>Ascomycota</taxon>
        <taxon>Pezizomycotina</taxon>
        <taxon>Sordariomycetes</taxon>
        <taxon>Sordariomycetidae</taxon>
        <taxon>Sordariales</taxon>
        <taxon>Lasiosphaeriaceae</taxon>
        <taxon>Apodospora</taxon>
    </lineage>
</organism>
<proteinExistence type="predicted"/>
<keyword evidence="3" id="KW-1185">Reference proteome</keyword>
<evidence type="ECO:0000313" key="3">
    <source>
        <dbReference type="Proteomes" id="UP001283341"/>
    </source>
</evidence>
<gene>
    <name evidence="2" type="ORF">B0H66DRAFT_607227</name>
</gene>
<name>A0AAE0HW60_9PEZI</name>
<keyword evidence="1" id="KW-1133">Transmembrane helix</keyword>
<feature type="transmembrane region" description="Helical" evidence="1">
    <location>
        <begin position="317"/>
        <end position="335"/>
    </location>
</feature>
<keyword evidence="1" id="KW-0812">Transmembrane</keyword>
<sequence>MPGNTSLSHSDSPSPFRLPNTGFPSQDHWDYKLFVNDTAGPRIMLAAERFQNVSSLYGPGAMICWFCVVASVLVSWTFHPKHSKRDTVTNNLIAALTLPVVAAAHFLHQTFSYSLNDDPRPLTSWYPEAVQFGAAIEAPLTVCEEFAIVSFYLFGKAASRAHWRRAGLTLMVMLACSTVGMLHFGRYPDVAAQEFNFCHDYSSDHAGSLVITAVMMGVALTLTSVMLVIHNTAVSANSPTSSDEVVVGSLERRLPGRLALAWIIEIVGSVSALVTFLVAVVIKYYIGPQAKGYGAWWYTGFRFLPKTGVSISELEQVVAILAGVTTLLFGVYDVITHRWHISGMGERERT</sequence>
<dbReference type="Proteomes" id="UP001283341">
    <property type="component" value="Unassembled WGS sequence"/>
</dbReference>
<evidence type="ECO:0000313" key="2">
    <source>
        <dbReference type="EMBL" id="KAK3313993.1"/>
    </source>
</evidence>
<accession>A0AAE0HW60</accession>